<evidence type="ECO:0000256" key="4">
    <source>
        <dbReference type="ARBA" id="ARBA00022989"/>
    </source>
</evidence>
<gene>
    <name evidence="7" type="ORF">CFter6_3745</name>
</gene>
<dbReference type="PIRSF" id="PIRSF006324">
    <property type="entry name" value="LeuE"/>
    <property type="match status" value="1"/>
</dbReference>
<feature type="transmembrane region" description="Helical" evidence="6">
    <location>
        <begin position="150"/>
        <end position="173"/>
    </location>
</feature>
<proteinExistence type="predicted"/>
<evidence type="ECO:0000256" key="3">
    <source>
        <dbReference type="ARBA" id="ARBA00022692"/>
    </source>
</evidence>
<comment type="subcellular location">
    <subcellularLocation>
        <location evidence="1">Cell membrane</location>
        <topology evidence="1">Multi-pass membrane protein</topology>
    </subcellularLocation>
</comment>
<dbReference type="PATRIC" id="fig|158899.10.peg.3720"/>
<dbReference type="EMBL" id="CP013232">
    <property type="protein sequence ID" value="AMO96369.1"/>
    <property type="molecule type" value="Genomic_DNA"/>
</dbReference>
<organism evidence="7">
    <name type="scientific">Collimonas fungivorans</name>
    <dbReference type="NCBI Taxonomy" id="158899"/>
    <lineage>
        <taxon>Bacteria</taxon>
        <taxon>Pseudomonadati</taxon>
        <taxon>Pseudomonadota</taxon>
        <taxon>Betaproteobacteria</taxon>
        <taxon>Burkholderiales</taxon>
        <taxon>Oxalobacteraceae</taxon>
        <taxon>Collimonas</taxon>
    </lineage>
</organism>
<dbReference type="OrthoDB" id="9804822at2"/>
<evidence type="ECO:0000313" key="7">
    <source>
        <dbReference type="EMBL" id="AMO96369.1"/>
    </source>
</evidence>
<feature type="transmembrane region" description="Helical" evidence="6">
    <location>
        <begin position="112"/>
        <end position="138"/>
    </location>
</feature>
<feature type="transmembrane region" description="Helical" evidence="6">
    <location>
        <begin position="185"/>
        <end position="204"/>
    </location>
</feature>
<evidence type="ECO:0000256" key="1">
    <source>
        <dbReference type="ARBA" id="ARBA00004651"/>
    </source>
</evidence>
<feature type="transmembrane region" description="Helical" evidence="6">
    <location>
        <begin position="40"/>
        <end position="64"/>
    </location>
</feature>
<dbReference type="PANTHER" id="PTHR30086">
    <property type="entry name" value="ARGININE EXPORTER PROTEIN ARGO"/>
    <property type="match status" value="1"/>
</dbReference>
<keyword evidence="2" id="KW-1003">Cell membrane</keyword>
<protein>
    <submittedName>
        <fullName evidence="7">LysE type translocator family protein</fullName>
    </submittedName>
</protein>
<dbReference type="InterPro" id="IPR001123">
    <property type="entry name" value="LeuE-type"/>
</dbReference>
<dbReference type="Proteomes" id="UP000072421">
    <property type="component" value="Chromosome"/>
</dbReference>
<dbReference type="GO" id="GO:0015171">
    <property type="term" value="F:amino acid transmembrane transporter activity"/>
    <property type="evidence" value="ECO:0007669"/>
    <property type="project" value="TreeGrafter"/>
</dbReference>
<reference evidence="7 8" key="1">
    <citation type="submission" date="2015-11" db="EMBL/GenBank/DDBJ databases">
        <title>Exploring the genomic traits of fungus-feeding bacterial genus Collimonas.</title>
        <authorList>
            <person name="Song C."/>
            <person name="Schmidt R."/>
            <person name="de Jager V."/>
            <person name="Krzyzanowska D."/>
            <person name="Jongedijk E."/>
            <person name="Cankar K."/>
            <person name="Beekwilder J."/>
            <person name="van Veen A."/>
            <person name="de Boer W."/>
            <person name="van Veen J.A."/>
            <person name="Garbeva P."/>
        </authorList>
    </citation>
    <scope>NUCLEOTIDE SEQUENCE [LARGE SCALE GENOMIC DNA]</scope>
    <source>
        <strain evidence="7 8">Ter6</strain>
    </source>
</reference>
<evidence type="ECO:0000256" key="2">
    <source>
        <dbReference type="ARBA" id="ARBA00022475"/>
    </source>
</evidence>
<dbReference type="Pfam" id="PF01810">
    <property type="entry name" value="LysE"/>
    <property type="match status" value="1"/>
</dbReference>
<feature type="transmembrane region" description="Helical" evidence="6">
    <location>
        <begin position="6"/>
        <end position="28"/>
    </location>
</feature>
<name>A0A127PF11_9BURK</name>
<dbReference type="GO" id="GO:0005886">
    <property type="term" value="C:plasma membrane"/>
    <property type="evidence" value="ECO:0007669"/>
    <property type="project" value="UniProtKB-SubCell"/>
</dbReference>
<evidence type="ECO:0000313" key="8">
    <source>
        <dbReference type="Proteomes" id="UP000072421"/>
    </source>
</evidence>
<dbReference type="RefSeq" id="WP_061540962.1">
    <property type="nucleotide sequence ID" value="NZ_CP013232.1"/>
</dbReference>
<keyword evidence="5 6" id="KW-0472">Membrane</keyword>
<keyword evidence="3 6" id="KW-0812">Transmembrane</keyword>
<dbReference type="PANTHER" id="PTHR30086:SF20">
    <property type="entry name" value="ARGININE EXPORTER PROTEIN ARGO-RELATED"/>
    <property type="match status" value="1"/>
</dbReference>
<feature type="transmembrane region" description="Helical" evidence="6">
    <location>
        <begin position="70"/>
        <end position="91"/>
    </location>
</feature>
<evidence type="ECO:0000256" key="6">
    <source>
        <dbReference type="SAM" id="Phobius"/>
    </source>
</evidence>
<sequence>MSFSLWLSFVAASALVIAIPGPTIVLIATHAVSYGPRVAAAMVLGSALGGATAMAVAMAGLGVLLTTSTVVFTCLKLVGAAYFFCLGVRMWRQGATKLAAPQPAARVGLLKVFFHAFLVTGLNPKGIAFFVLFLPMFIDKHAPYVPQMLILIPTMVVLGLANDSLYALCAIRLRNVIQRASVMRAINRVGGTILAGLGVAIAMHRSS</sequence>
<accession>A0A127PF11</accession>
<dbReference type="AlphaFoldDB" id="A0A127PF11"/>
<keyword evidence="4 6" id="KW-1133">Transmembrane helix</keyword>
<evidence type="ECO:0000256" key="5">
    <source>
        <dbReference type="ARBA" id="ARBA00023136"/>
    </source>
</evidence>